<name>A0A1I0RAA1_9BACT</name>
<dbReference type="EMBL" id="FOIR01000003">
    <property type="protein sequence ID" value="SEW37170.1"/>
    <property type="molecule type" value="Genomic_DNA"/>
</dbReference>
<reference evidence="2" key="1">
    <citation type="submission" date="2016-10" db="EMBL/GenBank/DDBJ databases">
        <authorList>
            <person name="Varghese N."/>
            <person name="Submissions S."/>
        </authorList>
    </citation>
    <scope>NUCLEOTIDE SEQUENCE [LARGE SCALE GENOMIC DNA]</scope>
    <source>
        <strain evidence="2">CGMCC 1.12402</strain>
    </source>
</reference>
<accession>A0A1I0RAA1</accession>
<sequence>MRRVVLLMWVLIFPLVLKAQIRQSVLADALSGYSAISQAYSLPETKQYITIIDFDLPSTQERLWVYDVANDSILLSTHVAHGRNTGVKKAEVFSNKPNSYQSSLGFYLTGETYRGKNGYSLRLDGLEKGVNDNARVRNIVMHGANYAEQPFIKKHGRLGRSFGCPAVPRTVNKELIDLIKGKTVLFIYHSSRDYQRDSKYISRVD</sequence>
<keyword evidence="2" id="KW-1185">Reference proteome</keyword>
<dbReference type="PANTHER" id="PTHR38477">
    <property type="entry name" value="HYPOTHETICAL EXPORTED PROTEIN"/>
    <property type="match status" value="1"/>
</dbReference>
<dbReference type="InterPro" id="IPR032676">
    <property type="entry name" value="YkuD_2"/>
</dbReference>
<dbReference type="RefSeq" id="WP_090259852.1">
    <property type="nucleotide sequence ID" value="NZ_RBHZ01000001.1"/>
</dbReference>
<dbReference type="Proteomes" id="UP000199437">
    <property type="component" value="Unassembled WGS sequence"/>
</dbReference>
<dbReference type="STRING" id="1267423.SAMN05216290_3271"/>
<protein>
    <submittedName>
        <fullName evidence="1">L,D-transpeptidase catalytic domain</fullName>
    </submittedName>
</protein>
<dbReference type="OrthoDB" id="9815195at2"/>
<evidence type="ECO:0000313" key="2">
    <source>
        <dbReference type="Proteomes" id="UP000199437"/>
    </source>
</evidence>
<organism evidence="1 2">
    <name type="scientific">Roseivirga pacifica</name>
    <dbReference type="NCBI Taxonomy" id="1267423"/>
    <lineage>
        <taxon>Bacteria</taxon>
        <taxon>Pseudomonadati</taxon>
        <taxon>Bacteroidota</taxon>
        <taxon>Cytophagia</taxon>
        <taxon>Cytophagales</taxon>
        <taxon>Roseivirgaceae</taxon>
        <taxon>Roseivirga</taxon>
    </lineage>
</organism>
<gene>
    <name evidence="1" type="ORF">SAMN05216290_3271</name>
</gene>
<evidence type="ECO:0000313" key="1">
    <source>
        <dbReference type="EMBL" id="SEW37170.1"/>
    </source>
</evidence>
<dbReference type="Pfam" id="PF13645">
    <property type="entry name" value="YkuD_2"/>
    <property type="match status" value="1"/>
</dbReference>
<dbReference type="AlphaFoldDB" id="A0A1I0RAA1"/>
<dbReference type="PANTHER" id="PTHR38477:SF1">
    <property type="entry name" value="MUREIN L,D-TRANSPEPTIDASE CATALYTIC DOMAIN FAMILY PROTEIN"/>
    <property type="match status" value="1"/>
</dbReference>
<proteinExistence type="predicted"/>